<dbReference type="InterPro" id="IPR035940">
    <property type="entry name" value="CAP_sf"/>
</dbReference>
<evidence type="ECO:0000256" key="4">
    <source>
        <dbReference type="ARBA" id="ARBA00023136"/>
    </source>
</evidence>
<dbReference type="InterPro" id="IPR014044">
    <property type="entry name" value="CAP_dom"/>
</dbReference>
<feature type="transmembrane region" description="Helical" evidence="5">
    <location>
        <begin position="75"/>
        <end position="97"/>
    </location>
</feature>
<proteinExistence type="predicted"/>
<dbReference type="Gene3D" id="3.40.33.10">
    <property type="entry name" value="CAP"/>
    <property type="match status" value="1"/>
</dbReference>
<keyword evidence="4 5" id="KW-0472">Membrane</keyword>
<dbReference type="Pfam" id="PF02674">
    <property type="entry name" value="Colicin_V"/>
    <property type="match status" value="1"/>
</dbReference>
<dbReference type="GO" id="GO:0016020">
    <property type="term" value="C:membrane"/>
    <property type="evidence" value="ECO:0007669"/>
    <property type="project" value="UniProtKB-SubCell"/>
</dbReference>
<name>A0A1F7IEP3_9BACT</name>
<dbReference type="Proteomes" id="UP000177698">
    <property type="component" value="Unassembled WGS sequence"/>
</dbReference>
<comment type="caution">
    <text evidence="7">The sequence shown here is derived from an EMBL/GenBank/DDBJ whole genome shotgun (WGS) entry which is preliminary data.</text>
</comment>
<reference evidence="7 8" key="1">
    <citation type="journal article" date="2016" name="Nat. Commun.">
        <title>Thousands of microbial genomes shed light on interconnected biogeochemical processes in an aquifer system.</title>
        <authorList>
            <person name="Anantharaman K."/>
            <person name="Brown C.T."/>
            <person name="Hug L.A."/>
            <person name="Sharon I."/>
            <person name="Castelle C.J."/>
            <person name="Probst A.J."/>
            <person name="Thomas B.C."/>
            <person name="Singh A."/>
            <person name="Wilkins M.J."/>
            <person name="Karaoz U."/>
            <person name="Brodie E.L."/>
            <person name="Williams K.H."/>
            <person name="Hubbard S.S."/>
            <person name="Banfield J.F."/>
        </authorList>
    </citation>
    <scope>NUCLEOTIDE SEQUENCE [LARGE SCALE GENOMIC DNA]</scope>
</reference>
<evidence type="ECO:0000313" key="7">
    <source>
        <dbReference type="EMBL" id="OGK41828.1"/>
    </source>
</evidence>
<evidence type="ECO:0000313" key="8">
    <source>
        <dbReference type="Proteomes" id="UP000177698"/>
    </source>
</evidence>
<dbReference type="CDD" id="cd05379">
    <property type="entry name" value="CAP_bacterial"/>
    <property type="match status" value="1"/>
</dbReference>
<feature type="domain" description="SCP" evidence="6">
    <location>
        <begin position="215"/>
        <end position="329"/>
    </location>
</feature>
<dbReference type="SUPFAM" id="SSF55797">
    <property type="entry name" value="PR-1-like"/>
    <property type="match status" value="1"/>
</dbReference>
<dbReference type="InterPro" id="IPR003825">
    <property type="entry name" value="Colicin-V_CvpA"/>
</dbReference>
<gene>
    <name evidence="7" type="ORF">A2954_03900</name>
</gene>
<keyword evidence="2 5" id="KW-0812">Transmembrane</keyword>
<keyword evidence="3 5" id="KW-1133">Transmembrane helix</keyword>
<feature type="transmembrane region" description="Helical" evidence="5">
    <location>
        <begin position="109"/>
        <end position="134"/>
    </location>
</feature>
<dbReference type="PANTHER" id="PTHR31157:SF1">
    <property type="entry name" value="SCP DOMAIN-CONTAINING PROTEIN"/>
    <property type="match status" value="1"/>
</dbReference>
<evidence type="ECO:0000256" key="5">
    <source>
        <dbReference type="SAM" id="Phobius"/>
    </source>
</evidence>
<dbReference type="Pfam" id="PF00188">
    <property type="entry name" value="CAP"/>
    <property type="match status" value="1"/>
</dbReference>
<protein>
    <recommendedName>
        <fullName evidence="6">SCP domain-containing protein</fullName>
    </recommendedName>
</protein>
<dbReference type="EMBL" id="MGAG01000009">
    <property type="protein sequence ID" value="OGK41828.1"/>
    <property type="molecule type" value="Genomic_DNA"/>
</dbReference>
<feature type="transmembrane region" description="Helical" evidence="5">
    <location>
        <begin position="41"/>
        <end position="63"/>
    </location>
</feature>
<evidence type="ECO:0000256" key="1">
    <source>
        <dbReference type="ARBA" id="ARBA00004141"/>
    </source>
</evidence>
<feature type="transmembrane region" description="Helical" evidence="5">
    <location>
        <begin position="12"/>
        <end position="29"/>
    </location>
</feature>
<organism evidence="7 8">
    <name type="scientific">Candidatus Roizmanbacteria bacterium RIFCSPLOWO2_01_FULL_37_12</name>
    <dbReference type="NCBI Taxonomy" id="1802056"/>
    <lineage>
        <taxon>Bacteria</taxon>
        <taxon>Candidatus Roizmaniibacteriota</taxon>
    </lineage>
</organism>
<comment type="subcellular location">
    <subcellularLocation>
        <location evidence="1">Membrane</location>
        <topology evidence="1">Multi-pass membrane protein</topology>
    </subcellularLocation>
</comment>
<accession>A0A1F7IEP3</accession>
<dbReference type="STRING" id="1802056.A2954_03900"/>
<evidence type="ECO:0000259" key="6">
    <source>
        <dbReference type="Pfam" id="PF00188"/>
    </source>
</evidence>
<sequence>MLEQFLEKYSLKGNWIDLAFLILIIYFILTQKGFINTFLEALAFVFSLIFSYKFYAFFGRLLILNFSLPKGIAQASGFFIAWFLAEIIFSVIAIRFLAKIFDRFQKHKLNISLGFVAAIIQASTIFLFFVSLVFSFPVRGQIKQALLESRTAPYFIDVSRSIEKQIKNVFGEAVNETLNFITIKPQSNETVDLGIKLEEKQLSYDSHSEISMFTSVNKERKERGVKELTFDYELRDLARDYAMEMFINGFFSHNSEVDGSTPADRADRKNIAYLVIGENLAFAPDVYIAHDGLMNSEGHRRNILSEEFGKVGIGVVDGGVYGRMFVQEFTN</sequence>
<dbReference type="AlphaFoldDB" id="A0A1F7IEP3"/>
<dbReference type="PANTHER" id="PTHR31157">
    <property type="entry name" value="SCP DOMAIN-CONTAINING PROTEIN"/>
    <property type="match status" value="1"/>
</dbReference>
<dbReference type="GO" id="GO:0009403">
    <property type="term" value="P:toxin biosynthetic process"/>
    <property type="evidence" value="ECO:0007669"/>
    <property type="project" value="InterPro"/>
</dbReference>
<evidence type="ECO:0000256" key="3">
    <source>
        <dbReference type="ARBA" id="ARBA00022989"/>
    </source>
</evidence>
<evidence type="ECO:0000256" key="2">
    <source>
        <dbReference type="ARBA" id="ARBA00022692"/>
    </source>
</evidence>